<reference evidence="9" key="1">
    <citation type="submission" date="2025-08" db="UniProtKB">
        <authorList>
            <consortium name="RefSeq"/>
        </authorList>
    </citation>
    <scope>IDENTIFICATION</scope>
</reference>
<dbReference type="InterPro" id="IPR045314">
    <property type="entry name" value="bZIP_plant_GBF1"/>
</dbReference>
<evidence type="ECO:0000313" key="8">
    <source>
        <dbReference type="Proteomes" id="UP001515500"/>
    </source>
</evidence>
<evidence type="ECO:0000256" key="4">
    <source>
        <dbReference type="ARBA" id="ARBA00023163"/>
    </source>
</evidence>
<dbReference type="AlphaFoldDB" id="A0AB40BH30"/>
<organism evidence="8 9">
    <name type="scientific">Dioscorea cayennensis subsp. rotundata</name>
    <name type="common">White Guinea yam</name>
    <name type="synonym">Dioscorea rotundata</name>
    <dbReference type="NCBI Taxonomy" id="55577"/>
    <lineage>
        <taxon>Eukaryota</taxon>
        <taxon>Viridiplantae</taxon>
        <taxon>Streptophyta</taxon>
        <taxon>Embryophyta</taxon>
        <taxon>Tracheophyta</taxon>
        <taxon>Spermatophyta</taxon>
        <taxon>Magnoliopsida</taxon>
        <taxon>Liliopsida</taxon>
        <taxon>Dioscoreales</taxon>
        <taxon>Dioscoreaceae</taxon>
        <taxon>Dioscorea</taxon>
    </lineage>
</organism>
<dbReference type="GO" id="GO:0005634">
    <property type="term" value="C:nucleus"/>
    <property type="evidence" value="ECO:0007669"/>
    <property type="project" value="UniProtKB-SubCell"/>
</dbReference>
<dbReference type="FunFam" id="1.20.5.170:FF:000020">
    <property type="entry name" value="BZIP transcription factor"/>
    <property type="match status" value="1"/>
</dbReference>
<dbReference type="InterPro" id="IPR046347">
    <property type="entry name" value="bZIP_sf"/>
</dbReference>
<evidence type="ECO:0000313" key="9">
    <source>
        <dbReference type="RefSeq" id="XP_039126671.1"/>
    </source>
</evidence>
<feature type="region of interest" description="Disordered" evidence="6">
    <location>
        <begin position="1"/>
        <end position="41"/>
    </location>
</feature>
<dbReference type="PANTHER" id="PTHR45764">
    <property type="entry name" value="BZIP TRANSCRIPTION FACTOR 44"/>
    <property type="match status" value="1"/>
</dbReference>
<name>A0AB40BH30_DIOCR</name>
<dbReference type="GO" id="GO:0003700">
    <property type="term" value="F:DNA-binding transcription factor activity"/>
    <property type="evidence" value="ECO:0007669"/>
    <property type="project" value="InterPro"/>
</dbReference>
<dbReference type="PANTHER" id="PTHR45764:SF38">
    <property type="entry name" value="BZIP TRANSCRIPTION FACTOR 44"/>
    <property type="match status" value="1"/>
</dbReference>
<dbReference type="SUPFAM" id="SSF57959">
    <property type="entry name" value="Leucine zipper domain"/>
    <property type="match status" value="1"/>
</dbReference>
<keyword evidence="2" id="KW-0805">Transcription regulation</keyword>
<dbReference type="PROSITE" id="PS50217">
    <property type="entry name" value="BZIP"/>
    <property type="match status" value="1"/>
</dbReference>
<protein>
    <submittedName>
        <fullName evidence="9">BZIP transcription factor 53-like</fullName>
    </submittedName>
</protein>
<dbReference type="Pfam" id="PF00170">
    <property type="entry name" value="bZIP_1"/>
    <property type="match status" value="1"/>
</dbReference>
<keyword evidence="8" id="KW-1185">Reference proteome</keyword>
<accession>A0AB40BH30</accession>
<dbReference type="GeneID" id="120262837"/>
<dbReference type="GO" id="GO:0045893">
    <property type="term" value="P:positive regulation of DNA-templated transcription"/>
    <property type="evidence" value="ECO:0007669"/>
    <property type="project" value="TreeGrafter"/>
</dbReference>
<keyword evidence="3" id="KW-0238">DNA-binding</keyword>
<evidence type="ECO:0000259" key="7">
    <source>
        <dbReference type="PROSITE" id="PS50217"/>
    </source>
</evidence>
<dbReference type="GO" id="GO:0046982">
    <property type="term" value="F:protein heterodimerization activity"/>
    <property type="evidence" value="ECO:0007669"/>
    <property type="project" value="UniProtKB-ARBA"/>
</dbReference>
<keyword evidence="5" id="KW-0539">Nucleus</keyword>
<dbReference type="Proteomes" id="UP001515500">
    <property type="component" value="Chromosome 6"/>
</dbReference>
<feature type="compositionally biased region" description="Polar residues" evidence="6">
    <location>
        <begin position="1"/>
        <end position="11"/>
    </location>
</feature>
<evidence type="ECO:0000256" key="5">
    <source>
        <dbReference type="ARBA" id="ARBA00023242"/>
    </source>
</evidence>
<dbReference type="CDD" id="cd14702">
    <property type="entry name" value="bZIP_plant_GBF1"/>
    <property type="match status" value="1"/>
</dbReference>
<evidence type="ECO:0000256" key="3">
    <source>
        <dbReference type="ARBA" id="ARBA00023125"/>
    </source>
</evidence>
<keyword evidence="4" id="KW-0804">Transcription</keyword>
<dbReference type="SMART" id="SM00338">
    <property type="entry name" value="BRLZ"/>
    <property type="match status" value="1"/>
</dbReference>
<evidence type="ECO:0000256" key="6">
    <source>
        <dbReference type="SAM" id="MobiDB-lite"/>
    </source>
</evidence>
<gene>
    <name evidence="9" type="primary">LOC120262837</name>
</gene>
<dbReference type="InterPro" id="IPR004827">
    <property type="entry name" value="bZIP"/>
</dbReference>
<sequence length="140" mass="16219">MASKQAAQSSCSEEDQRKRKRMISNRESARRSRMRKQQHMDDLTNQVAELKNENSQIIAQVNLIAEQYLNSDLENAVLRTQVIELTERLRSLSSVLRFVEEFSGTPMYIPEIPDPLLQPWKLPQPVQPIIASAKMFQCKF</sequence>
<proteinExistence type="predicted"/>
<dbReference type="GO" id="GO:0000976">
    <property type="term" value="F:transcription cis-regulatory region binding"/>
    <property type="evidence" value="ECO:0007669"/>
    <property type="project" value="TreeGrafter"/>
</dbReference>
<dbReference type="RefSeq" id="XP_039126671.1">
    <property type="nucleotide sequence ID" value="XM_039270737.1"/>
</dbReference>
<dbReference type="Gene3D" id="1.20.5.170">
    <property type="match status" value="1"/>
</dbReference>
<evidence type="ECO:0000256" key="2">
    <source>
        <dbReference type="ARBA" id="ARBA00023015"/>
    </source>
</evidence>
<comment type="subcellular location">
    <subcellularLocation>
        <location evidence="1">Nucleus</location>
    </subcellularLocation>
</comment>
<dbReference type="PROSITE" id="PS00036">
    <property type="entry name" value="BZIP_BASIC"/>
    <property type="match status" value="1"/>
</dbReference>
<evidence type="ECO:0000256" key="1">
    <source>
        <dbReference type="ARBA" id="ARBA00004123"/>
    </source>
</evidence>
<feature type="domain" description="BZIP" evidence="7">
    <location>
        <begin position="15"/>
        <end position="67"/>
    </location>
</feature>